<evidence type="ECO:0000256" key="1">
    <source>
        <dbReference type="SAM" id="SignalP"/>
    </source>
</evidence>
<gene>
    <name evidence="2" type="ORF">J2Y00_003102</name>
</gene>
<evidence type="ECO:0000313" key="3">
    <source>
        <dbReference type="Proteomes" id="UP001185331"/>
    </source>
</evidence>
<sequence>MRRALLTLAALLGVTAGAAPLPSRAVLSGECCPGAVWTPDSRALLFLDGAPARATTGIYQVPATGGAVTRRFSSVAFFSPALKWAVRPSAGEATTLERLADGRRFTLPTYGASVTWTAAETRLAYARSDTSGNFDRRVTRVFVADVFGSPRLVATLPGGSIHGWLDDTTLLLSGKASAGARDRDLFTLNTRSGARRILRTALGFRSVAVSPGGRQVAYTIAFDSAARNGLWVQGAAGGAPRELSTFGSYRWRDATRLLLIPLSTSGGPHTLRQYDVSTNAWKTLGDLGDQVRLADWSVSPDGRLLNYLSARDGNVRVLTLP</sequence>
<dbReference type="RefSeq" id="WP_217611624.1">
    <property type="nucleotide sequence ID" value="NZ_JAVDQJ010000001.1"/>
</dbReference>
<accession>A0AAE4BNT0</accession>
<feature type="chain" id="PRO_5041929627" evidence="1">
    <location>
        <begin position="19"/>
        <end position="321"/>
    </location>
</feature>
<feature type="signal peptide" evidence="1">
    <location>
        <begin position="1"/>
        <end position="18"/>
    </location>
</feature>
<dbReference type="EMBL" id="JAVDQK010000007">
    <property type="protein sequence ID" value="MDR6219499.1"/>
    <property type="molecule type" value="Genomic_DNA"/>
</dbReference>
<keyword evidence="1" id="KW-0732">Signal</keyword>
<dbReference type="Proteomes" id="UP001185331">
    <property type="component" value="Unassembled WGS sequence"/>
</dbReference>
<dbReference type="AlphaFoldDB" id="A0AAE4BNT0"/>
<comment type="caution">
    <text evidence="2">The sequence shown here is derived from an EMBL/GenBank/DDBJ whole genome shotgun (WGS) entry which is preliminary data.</text>
</comment>
<evidence type="ECO:0000313" key="2">
    <source>
        <dbReference type="EMBL" id="MDR6219499.1"/>
    </source>
</evidence>
<organism evidence="2 3">
    <name type="scientific">Deinococcus soli</name>
    <name type="common">ex Cha et al. 2016</name>
    <dbReference type="NCBI Taxonomy" id="1309411"/>
    <lineage>
        <taxon>Bacteria</taxon>
        <taxon>Thermotogati</taxon>
        <taxon>Deinococcota</taxon>
        <taxon>Deinococci</taxon>
        <taxon>Deinococcales</taxon>
        <taxon>Deinococcaceae</taxon>
        <taxon>Deinococcus</taxon>
    </lineage>
</organism>
<name>A0AAE4BNT0_9DEIO</name>
<proteinExistence type="predicted"/>
<protein>
    <submittedName>
        <fullName evidence="2">Tol biopolymer transport system component</fullName>
    </submittedName>
</protein>
<reference evidence="2" key="1">
    <citation type="submission" date="2023-07" db="EMBL/GenBank/DDBJ databases">
        <title>Sorghum-associated microbial communities from plants grown in Nebraska, USA.</title>
        <authorList>
            <person name="Schachtman D."/>
        </authorList>
    </citation>
    <scope>NUCLEOTIDE SEQUENCE</scope>
    <source>
        <strain evidence="2">BE330</strain>
    </source>
</reference>